<evidence type="ECO:0000313" key="13">
    <source>
        <dbReference type="Proteomes" id="UP001212803"/>
    </source>
</evidence>
<feature type="binding site" evidence="9">
    <location>
        <position position="224"/>
    </location>
    <ligand>
        <name>UTP</name>
        <dbReference type="ChEBI" id="CHEBI:46398"/>
    </ligand>
</feature>
<dbReference type="InterPro" id="IPR027417">
    <property type="entry name" value="P-loop_NTPase"/>
</dbReference>
<feature type="region of interest" description="Amidoligase domain" evidence="9">
    <location>
        <begin position="1"/>
        <end position="267"/>
    </location>
</feature>
<dbReference type="SUPFAM" id="SSF52540">
    <property type="entry name" value="P-loop containing nucleoside triphosphate hydrolases"/>
    <property type="match status" value="1"/>
</dbReference>
<accession>A0ABY7M999</accession>
<feature type="domain" description="Glutamine amidotransferase" evidence="10">
    <location>
        <begin position="301"/>
        <end position="525"/>
    </location>
</feature>
<evidence type="ECO:0000256" key="6">
    <source>
        <dbReference type="ARBA" id="ARBA00022962"/>
    </source>
</evidence>
<feature type="binding site" evidence="9">
    <location>
        <position position="353"/>
    </location>
    <ligand>
        <name>L-glutamine</name>
        <dbReference type="ChEBI" id="CHEBI:58359"/>
    </ligand>
</feature>
<feature type="binding site" evidence="9">
    <location>
        <position position="461"/>
    </location>
    <ligand>
        <name>L-glutamine</name>
        <dbReference type="ChEBI" id="CHEBI:58359"/>
    </ligand>
</feature>
<evidence type="ECO:0000256" key="4">
    <source>
        <dbReference type="ARBA" id="ARBA00022741"/>
    </source>
</evidence>
<feature type="binding site" evidence="9">
    <location>
        <begin position="188"/>
        <end position="193"/>
    </location>
    <ligand>
        <name>UTP</name>
        <dbReference type="ChEBI" id="CHEBI:46398"/>
    </ligand>
</feature>
<feature type="binding site" evidence="9">
    <location>
        <position position="54"/>
    </location>
    <ligand>
        <name>L-glutamine</name>
        <dbReference type="ChEBI" id="CHEBI:58359"/>
    </ligand>
</feature>
<evidence type="ECO:0000256" key="8">
    <source>
        <dbReference type="ARBA" id="ARBA00047781"/>
    </source>
</evidence>
<feature type="domain" description="CTP synthase N-terminal" evidence="11">
    <location>
        <begin position="3"/>
        <end position="267"/>
    </location>
</feature>
<feature type="binding site" evidence="9">
    <location>
        <begin position="14"/>
        <end position="19"/>
    </location>
    <ligand>
        <name>ATP</name>
        <dbReference type="ChEBI" id="CHEBI:30616"/>
    </ligand>
</feature>
<dbReference type="RefSeq" id="WP_270057608.1">
    <property type="nucleotide sequence ID" value="NZ_CP115149.1"/>
</dbReference>
<sequence>MPKFIFVTGGVVSSVGKGITTASLGRILKSRGINVSIQKLDPYLNVDPGTMSPYQHGEVFVTVDGAETDLDLGHYERFIDQDLEAASSVTSGQVYLAVLERERRGDYLGGTIQQVPHLTNEIKARIYGVAERTGCDVLICEVGGTVGDIEGETFIEAIRQIRHEQPRDATLSVHVCFLPWVGATGELKTKPTQHSVRELRSKGIQPDAIVLRSDHPVPRDITEKVALFCDVEPRAVIPMETADTIYEVPITLEERGLGDFVLDRLGLTGQRDLAEWRDLVYRLKHPKRTVEVAVVGKYVELRDAYISVKEALVHAGIAHEADVAIRWVPAEALETRPPADLLAGADGIVVPGGFGERGWEGKIRAAEYCRTTGTPYLGLCLGMQALVTEFARNVAGLVGANSTEFDPETPHPVISLLEEQHGVVNLGGTMRLGAYPCRLLPGSVAHRAYGADLVSERHRHRWEFNNAYRPRLEEAGLRVSGTSPDGALVEISEVAAHPFMLGTQFHPELQSRPNRPHPLFREFVAAALARRPTGAAAPATA</sequence>
<dbReference type="PROSITE" id="PS51273">
    <property type="entry name" value="GATASE_TYPE_1"/>
    <property type="match status" value="1"/>
</dbReference>
<evidence type="ECO:0000256" key="1">
    <source>
        <dbReference type="ARBA" id="ARBA00005171"/>
    </source>
</evidence>
<feature type="binding site" evidence="9">
    <location>
        <position position="13"/>
    </location>
    <ligand>
        <name>CTP</name>
        <dbReference type="ChEBI" id="CHEBI:37563"/>
        <note>allosteric inhibitor</note>
    </ligand>
</feature>
<dbReference type="SUPFAM" id="SSF52317">
    <property type="entry name" value="Class I glutamine amidotransferase-like"/>
    <property type="match status" value="1"/>
</dbReference>
<evidence type="ECO:0000256" key="7">
    <source>
        <dbReference type="ARBA" id="ARBA00022975"/>
    </source>
</evidence>
<comment type="catalytic activity">
    <reaction evidence="9">
        <text>UTP + NH4(+) + ATP = CTP + ADP + phosphate + 2 H(+)</text>
        <dbReference type="Rhea" id="RHEA:16597"/>
        <dbReference type="ChEBI" id="CHEBI:15378"/>
        <dbReference type="ChEBI" id="CHEBI:28938"/>
        <dbReference type="ChEBI" id="CHEBI:30616"/>
        <dbReference type="ChEBI" id="CHEBI:37563"/>
        <dbReference type="ChEBI" id="CHEBI:43474"/>
        <dbReference type="ChEBI" id="CHEBI:46398"/>
        <dbReference type="ChEBI" id="CHEBI:456216"/>
    </reaction>
</comment>
<evidence type="ECO:0000313" key="12">
    <source>
        <dbReference type="EMBL" id="WBL37094.1"/>
    </source>
</evidence>
<dbReference type="InterPro" id="IPR017926">
    <property type="entry name" value="GATASE"/>
</dbReference>
<dbReference type="EC" id="6.3.4.2" evidence="9"/>
<feature type="binding site" evidence="9">
    <location>
        <position position="242"/>
    </location>
    <ligand>
        <name>ATP</name>
        <dbReference type="ChEBI" id="CHEBI:30616"/>
    </ligand>
</feature>
<feature type="binding site" evidence="9">
    <location>
        <position position="404"/>
    </location>
    <ligand>
        <name>L-glutamine</name>
        <dbReference type="ChEBI" id="CHEBI:58359"/>
    </ligand>
</feature>
<dbReference type="PANTHER" id="PTHR11550:SF0">
    <property type="entry name" value="CTP SYNTHASE-RELATED"/>
    <property type="match status" value="1"/>
</dbReference>
<comment type="subunit">
    <text evidence="9">Homotetramer.</text>
</comment>
<dbReference type="HAMAP" id="MF_01227">
    <property type="entry name" value="PyrG"/>
    <property type="match status" value="1"/>
</dbReference>
<comment type="catalytic activity">
    <reaction evidence="9">
        <text>L-glutamine + H2O = L-glutamate + NH4(+)</text>
        <dbReference type="Rhea" id="RHEA:15889"/>
        <dbReference type="ChEBI" id="CHEBI:15377"/>
        <dbReference type="ChEBI" id="CHEBI:28938"/>
        <dbReference type="ChEBI" id="CHEBI:29985"/>
        <dbReference type="ChEBI" id="CHEBI:58359"/>
    </reaction>
</comment>
<keyword evidence="5 9" id="KW-0067">ATP-binding</keyword>
<comment type="activity regulation">
    <text evidence="9">Allosterically activated by GTP, when glutamine is the substrate; GTP has no effect on the reaction when ammonia is the substrate. The allosteric effector GTP functions by stabilizing the protein conformation that binds the tetrahedral intermediate(s) formed during glutamine hydrolysis. Inhibited by the product CTP, via allosteric rather than competitive inhibition.</text>
</comment>
<dbReference type="Proteomes" id="UP001212803">
    <property type="component" value="Chromosome"/>
</dbReference>
<feature type="active site" evidence="9">
    <location>
        <position position="508"/>
    </location>
</feature>
<comment type="similarity">
    <text evidence="2 9">Belongs to the CTP synthase family.</text>
</comment>
<dbReference type="EMBL" id="CP115149">
    <property type="protein sequence ID" value="WBL37094.1"/>
    <property type="molecule type" value="Genomic_DNA"/>
</dbReference>
<keyword evidence="9" id="KW-0460">Magnesium</keyword>
<feature type="binding site" evidence="9">
    <location>
        <begin position="188"/>
        <end position="193"/>
    </location>
    <ligand>
        <name>CTP</name>
        <dbReference type="ChEBI" id="CHEBI:37563"/>
        <note>allosteric inhibitor</note>
    </ligand>
</feature>
<comment type="pathway">
    <text evidence="1 9">Pyrimidine metabolism; CTP biosynthesis via de novo pathway; CTP from UDP: step 2/2.</text>
</comment>
<evidence type="ECO:0000256" key="5">
    <source>
        <dbReference type="ARBA" id="ARBA00022840"/>
    </source>
</evidence>
<keyword evidence="9" id="KW-0479">Metal-binding</keyword>
<organism evidence="12 13">
    <name type="scientific">Tepidiforma flava</name>
    <dbReference type="NCBI Taxonomy" id="3004094"/>
    <lineage>
        <taxon>Bacteria</taxon>
        <taxon>Bacillati</taxon>
        <taxon>Chloroflexota</taxon>
        <taxon>Tepidiformia</taxon>
        <taxon>Tepidiformales</taxon>
        <taxon>Tepidiformaceae</taxon>
        <taxon>Tepidiforma</taxon>
    </lineage>
</organism>
<dbReference type="NCBIfam" id="NF003792">
    <property type="entry name" value="PRK05380.1"/>
    <property type="match status" value="1"/>
</dbReference>
<feature type="binding site" evidence="9">
    <location>
        <position position="71"/>
    </location>
    <ligand>
        <name>Mg(2+)</name>
        <dbReference type="ChEBI" id="CHEBI:18420"/>
    </ligand>
</feature>
<dbReference type="NCBIfam" id="TIGR00337">
    <property type="entry name" value="PyrG"/>
    <property type="match status" value="1"/>
</dbReference>
<feature type="active site" evidence="9">
    <location>
        <position position="506"/>
    </location>
</feature>
<feature type="binding site" evidence="9">
    <location>
        <position position="71"/>
    </location>
    <ligand>
        <name>ATP</name>
        <dbReference type="ChEBI" id="CHEBI:30616"/>
    </ligand>
</feature>
<comment type="function">
    <text evidence="9">Catalyzes the ATP-dependent amination of UTP to CTP with either L-glutamine or ammonia as the source of nitrogen. Regulates intracellular CTP levels through interactions with the four ribonucleotide triphosphates.</text>
</comment>
<dbReference type="Pfam" id="PF06418">
    <property type="entry name" value="CTP_synth_N"/>
    <property type="match status" value="1"/>
</dbReference>
<dbReference type="CDD" id="cd03113">
    <property type="entry name" value="CTPS_N"/>
    <property type="match status" value="1"/>
</dbReference>
<comment type="miscellaneous">
    <text evidence="9">CTPSs have evolved a hybrid strategy for distinguishing between UTP and CTP. The overlapping regions of the product feedback inhibitory and substrate sites recognize a common feature in both compounds, the triphosphate moiety. To differentiate isosteric substrate and product pyrimidine rings, an additional pocket far from the expected kinase/ligase catalytic site, specifically recognizes the cytosine and ribose portions of the product inhibitor.</text>
</comment>
<proteinExistence type="inferred from homology"/>
<gene>
    <name evidence="9" type="primary">pyrG</name>
    <name evidence="12" type="ORF">O0235_05875</name>
</gene>
<keyword evidence="13" id="KW-1185">Reference proteome</keyword>
<dbReference type="Pfam" id="PF00117">
    <property type="entry name" value="GATase"/>
    <property type="match status" value="1"/>
</dbReference>
<dbReference type="InterPro" id="IPR017456">
    <property type="entry name" value="CTP_synthase_N"/>
</dbReference>
<feature type="binding site" evidence="9">
    <location>
        <position position="224"/>
    </location>
    <ligand>
        <name>CTP</name>
        <dbReference type="ChEBI" id="CHEBI:37563"/>
        <note>allosteric inhibitor</note>
    </ligand>
</feature>
<name>A0ABY7M999_9CHLR</name>
<keyword evidence="7 9" id="KW-0665">Pyrimidine biosynthesis</keyword>
<dbReference type="InterPro" id="IPR004468">
    <property type="entry name" value="CTP_synthase"/>
</dbReference>
<reference evidence="12 13" key="1">
    <citation type="journal article" date="2023" name="ISME J.">
        <title>Thermophilic Dehalococcoidia with unusual traits shed light on an unexpected past.</title>
        <authorList>
            <person name="Palmer M."/>
            <person name="Covington J.K."/>
            <person name="Zhou E.M."/>
            <person name="Thomas S.C."/>
            <person name="Habib N."/>
            <person name="Seymour C.O."/>
            <person name="Lai D."/>
            <person name="Johnston J."/>
            <person name="Hashimi A."/>
            <person name="Jiao J.Y."/>
            <person name="Muok A.R."/>
            <person name="Liu L."/>
            <person name="Xian W.D."/>
            <person name="Zhi X.Y."/>
            <person name="Li M.M."/>
            <person name="Silva L.P."/>
            <person name="Bowen B.P."/>
            <person name="Louie K."/>
            <person name="Briegel A."/>
            <person name="Pett-Ridge J."/>
            <person name="Weber P.K."/>
            <person name="Tocheva E.I."/>
            <person name="Woyke T."/>
            <person name="Northen T.R."/>
            <person name="Mayali X."/>
            <person name="Li W.J."/>
            <person name="Hedlund B.P."/>
        </authorList>
    </citation>
    <scope>NUCLEOTIDE SEQUENCE [LARGE SCALE GENOMIC DNA]</scope>
    <source>
        <strain evidence="12 13">YIM 72310</strain>
    </source>
</reference>
<dbReference type="InterPro" id="IPR029062">
    <property type="entry name" value="Class_I_gatase-like"/>
</dbReference>
<dbReference type="CDD" id="cd01746">
    <property type="entry name" value="GATase1_CTP_Synthase"/>
    <property type="match status" value="1"/>
</dbReference>
<evidence type="ECO:0000259" key="10">
    <source>
        <dbReference type="Pfam" id="PF00117"/>
    </source>
</evidence>
<dbReference type="PANTHER" id="PTHR11550">
    <property type="entry name" value="CTP SYNTHASE"/>
    <property type="match status" value="1"/>
</dbReference>
<dbReference type="Gene3D" id="3.40.50.880">
    <property type="match status" value="1"/>
</dbReference>
<evidence type="ECO:0000256" key="3">
    <source>
        <dbReference type="ARBA" id="ARBA00022598"/>
    </source>
</evidence>
<feature type="binding site" evidence="9">
    <location>
        <position position="141"/>
    </location>
    <ligand>
        <name>Mg(2+)</name>
        <dbReference type="ChEBI" id="CHEBI:18420"/>
    </ligand>
</feature>
<feature type="binding site" evidence="9">
    <location>
        <position position="13"/>
    </location>
    <ligand>
        <name>UTP</name>
        <dbReference type="ChEBI" id="CHEBI:46398"/>
    </ligand>
</feature>
<dbReference type="Gene3D" id="3.40.50.300">
    <property type="entry name" value="P-loop containing nucleotide triphosphate hydrolases"/>
    <property type="match status" value="1"/>
</dbReference>
<comment type="catalytic activity">
    <reaction evidence="8 9">
        <text>UTP + L-glutamine + ATP + H2O = CTP + L-glutamate + ADP + phosphate + 2 H(+)</text>
        <dbReference type="Rhea" id="RHEA:26426"/>
        <dbReference type="ChEBI" id="CHEBI:15377"/>
        <dbReference type="ChEBI" id="CHEBI:15378"/>
        <dbReference type="ChEBI" id="CHEBI:29985"/>
        <dbReference type="ChEBI" id="CHEBI:30616"/>
        <dbReference type="ChEBI" id="CHEBI:37563"/>
        <dbReference type="ChEBI" id="CHEBI:43474"/>
        <dbReference type="ChEBI" id="CHEBI:46398"/>
        <dbReference type="ChEBI" id="CHEBI:58359"/>
        <dbReference type="ChEBI" id="CHEBI:456216"/>
        <dbReference type="EC" id="6.3.4.2"/>
    </reaction>
</comment>
<evidence type="ECO:0000256" key="2">
    <source>
        <dbReference type="ARBA" id="ARBA00007533"/>
    </source>
</evidence>
<protein>
    <recommendedName>
        <fullName evidence="9">CTP synthase</fullName>
        <ecNumber evidence="9">6.3.4.2</ecNumber>
    </recommendedName>
    <alternativeName>
        <fullName evidence="9">Cytidine 5'-triphosphate synthase</fullName>
    </alternativeName>
    <alternativeName>
        <fullName evidence="9">Cytidine triphosphate synthetase</fullName>
        <shortName evidence="9">CTP synthetase</shortName>
        <shortName evidence="9">CTPS</shortName>
    </alternativeName>
    <alternativeName>
        <fullName evidence="9">UTP--ammonia ligase</fullName>
    </alternativeName>
</protein>
<dbReference type="InterPro" id="IPR033828">
    <property type="entry name" value="GATase1_CTP_Synthase"/>
</dbReference>
<feature type="binding site" evidence="9">
    <location>
        <begin position="148"/>
        <end position="150"/>
    </location>
    <ligand>
        <name>CTP</name>
        <dbReference type="ChEBI" id="CHEBI:37563"/>
        <note>allosteric inhibitor</note>
    </ligand>
</feature>
<feature type="binding site" evidence="9">
    <location>
        <begin position="381"/>
        <end position="384"/>
    </location>
    <ligand>
        <name>L-glutamine</name>
        <dbReference type="ChEBI" id="CHEBI:58359"/>
    </ligand>
</feature>
<keyword evidence="4 9" id="KW-0547">Nucleotide-binding</keyword>
<evidence type="ECO:0000256" key="9">
    <source>
        <dbReference type="HAMAP-Rule" id="MF_01227"/>
    </source>
</evidence>
<keyword evidence="3 9" id="KW-0436">Ligase</keyword>
<keyword evidence="6 9" id="KW-0315">Glutamine amidotransferase</keyword>
<feature type="active site" description="Nucleophile; for glutamine hydrolysis" evidence="9">
    <location>
        <position position="380"/>
    </location>
</feature>
<evidence type="ECO:0000259" key="11">
    <source>
        <dbReference type="Pfam" id="PF06418"/>
    </source>
</evidence>
<dbReference type="GO" id="GO:0003883">
    <property type="term" value="F:CTP synthase activity"/>
    <property type="evidence" value="ECO:0007669"/>
    <property type="project" value="UniProtKB-EC"/>
</dbReference>
<comment type="caution">
    <text evidence="9">Lacks conserved residue(s) required for the propagation of feature annotation.</text>
</comment>